<name>A0A2P9AIP9_9HYPH</name>
<dbReference type="SUPFAM" id="SSF50129">
    <property type="entry name" value="GroES-like"/>
    <property type="match status" value="1"/>
</dbReference>
<sequence>MTSVSQAPGSHVLRIQCHGFATALKIAPRTVCIQIGGVDVCRRRPLQGREVQGMTSGTAALCLGPGGSGGFTVRQFTKRRPAADEIEVAVTAASVNPIDVRRSEGYGRKLLSLIGAGTFPLVLGNDFAGTVTAVGSRVATFKIGDRVYGVKPASTEGTHASHVLVKAVHVLAVPEGLDLHPLAAIPYSFTTMWLAVRGAGLTRENAPGKNVLVHGAAGGLGTLATQMLSAWGARVTAIARRSNSKVCLEAGATEVVEQTDKLFGSLGRTFDATLNFATWEDDLALLGCLRDGALGHATTVHPMLGNFDRLGWLRGMLKTISQKKHHRRALPKGASNYAWVLFKPHKAALDDLRQFVGHNHVSLPIGLCKPLAAAGVAFDHVRKRQPGRVLLLP</sequence>
<gene>
    <name evidence="3" type="ORF">BQ8482_180228</name>
</gene>
<feature type="domain" description="Enoyl reductase (ER)" evidence="2">
    <location>
        <begin position="66"/>
        <end position="391"/>
    </location>
</feature>
<evidence type="ECO:0000313" key="3">
    <source>
        <dbReference type="EMBL" id="SJM31000.1"/>
    </source>
</evidence>
<dbReference type="PROSITE" id="PS01162">
    <property type="entry name" value="QOR_ZETA_CRYSTAL"/>
    <property type="match status" value="1"/>
</dbReference>
<organism evidence="3 4">
    <name type="scientific">Mesorhizobium delmotii</name>
    <dbReference type="NCBI Taxonomy" id="1631247"/>
    <lineage>
        <taxon>Bacteria</taxon>
        <taxon>Pseudomonadati</taxon>
        <taxon>Pseudomonadota</taxon>
        <taxon>Alphaproteobacteria</taxon>
        <taxon>Hyphomicrobiales</taxon>
        <taxon>Phyllobacteriaceae</taxon>
        <taxon>Mesorhizobium</taxon>
    </lineage>
</organism>
<dbReference type="SUPFAM" id="SSF51735">
    <property type="entry name" value="NAD(P)-binding Rossmann-fold domains"/>
    <property type="match status" value="1"/>
</dbReference>
<dbReference type="Gene3D" id="3.40.50.720">
    <property type="entry name" value="NAD(P)-binding Rossmann-like Domain"/>
    <property type="match status" value="1"/>
</dbReference>
<evidence type="ECO:0000313" key="4">
    <source>
        <dbReference type="Proteomes" id="UP000245698"/>
    </source>
</evidence>
<keyword evidence="1 3" id="KW-0560">Oxidoreductase</keyword>
<dbReference type="Proteomes" id="UP000245698">
    <property type="component" value="Unassembled WGS sequence"/>
</dbReference>
<reference evidence="4" key="1">
    <citation type="submission" date="2016-12" db="EMBL/GenBank/DDBJ databases">
        <authorList>
            <person name="Brunel B."/>
        </authorList>
    </citation>
    <scope>NUCLEOTIDE SEQUENCE [LARGE SCALE GENOMIC DNA]</scope>
</reference>
<dbReference type="EC" id="1.6.5.5" evidence="3"/>
<protein>
    <submittedName>
        <fullName evidence="3">Putative NADPH:quinone reductase</fullName>
        <ecNumber evidence="3">1.6.5.5</ecNumber>
    </submittedName>
</protein>
<dbReference type="Pfam" id="PF08240">
    <property type="entry name" value="ADH_N"/>
    <property type="match status" value="1"/>
</dbReference>
<dbReference type="InterPro" id="IPR013154">
    <property type="entry name" value="ADH-like_N"/>
</dbReference>
<dbReference type="GO" id="GO:0008270">
    <property type="term" value="F:zinc ion binding"/>
    <property type="evidence" value="ECO:0007669"/>
    <property type="project" value="InterPro"/>
</dbReference>
<proteinExistence type="predicted"/>
<dbReference type="SMART" id="SM00829">
    <property type="entry name" value="PKS_ER"/>
    <property type="match status" value="1"/>
</dbReference>
<dbReference type="Gene3D" id="3.90.180.10">
    <property type="entry name" value="Medium-chain alcohol dehydrogenases, catalytic domain"/>
    <property type="match status" value="1"/>
</dbReference>
<dbReference type="GO" id="GO:0003960">
    <property type="term" value="F:quinone reductase (NADPH) activity"/>
    <property type="evidence" value="ECO:0007669"/>
    <property type="project" value="UniProtKB-EC"/>
</dbReference>
<dbReference type="InterPro" id="IPR050700">
    <property type="entry name" value="YIM1/Zinc_Alcohol_DH_Fams"/>
</dbReference>
<dbReference type="InterPro" id="IPR036291">
    <property type="entry name" value="NAD(P)-bd_dom_sf"/>
</dbReference>
<dbReference type="InterPro" id="IPR020843">
    <property type="entry name" value="ER"/>
</dbReference>
<dbReference type="PANTHER" id="PTHR11695:SF294">
    <property type="entry name" value="RETICULON-4-INTERACTING PROTEIN 1, MITOCHONDRIAL"/>
    <property type="match status" value="1"/>
</dbReference>
<evidence type="ECO:0000259" key="2">
    <source>
        <dbReference type="SMART" id="SM00829"/>
    </source>
</evidence>
<dbReference type="InterPro" id="IPR002364">
    <property type="entry name" value="Quin_OxRdtase/zeta-crystal_CS"/>
</dbReference>
<dbReference type="EMBL" id="FUIG01000024">
    <property type="protein sequence ID" value="SJM31000.1"/>
    <property type="molecule type" value="Genomic_DNA"/>
</dbReference>
<dbReference type="PANTHER" id="PTHR11695">
    <property type="entry name" value="ALCOHOL DEHYDROGENASE RELATED"/>
    <property type="match status" value="1"/>
</dbReference>
<keyword evidence="4" id="KW-1185">Reference proteome</keyword>
<evidence type="ECO:0000256" key="1">
    <source>
        <dbReference type="ARBA" id="ARBA00023002"/>
    </source>
</evidence>
<dbReference type="InterPro" id="IPR011032">
    <property type="entry name" value="GroES-like_sf"/>
</dbReference>
<accession>A0A2P9AIP9</accession>
<dbReference type="AlphaFoldDB" id="A0A2P9AIP9"/>